<dbReference type="Proteomes" id="UP000318437">
    <property type="component" value="Unassembled WGS sequence"/>
</dbReference>
<dbReference type="EC" id="3.6.-.-" evidence="2"/>
<dbReference type="EMBL" id="SJPS01000010">
    <property type="protein sequence ID" value="TWU21363.1"/>
    <property type="molecule type" value="Genomic_DNA"/>
</dbReference>
<dbReference type="SUPFAM" id="SSF52540">
    <property type="entry name" value="P-loop containing nucleoside triphosphate hydrolases"/>
    <property type="match status" value="1"/>
</dbReference>
<dbReference type="PANTHER" id="PTHR13696">
    <property type="entry name" value="P-LOOP CONTAINING NUCLEOSIDE TRIPHOSPHATE HYDROLASE"/>
    <property type="match status" value="1"/>
</dbReference>
<dbReference type="AlphaFoldDB" id="A0A5C6C9G7"/>
<dbReference type="GO" id="GO:0016787">
    <property type="term" value="F:hydrolase activity"/>
    <property type="evidence" value="ECO:0007669"/>
    <property type="project" value="UniProtKB-KW"/>
</dbReference>
<dbReference type="InterPro" id="IPR027417">
    <property type="entry name" value="P-loop_NTPase"/>
</dbReference>
<feature type="domain" description="CobQ/CobB/MinD/ParA nucleotide binding" evidence="1">
    <location>
        <begin position="3"/>
        <end position="165"/>
    </location>
</feature>
<evidence type="ECO:0000313" key="3">
    <source>
        <dbReference type="Proteomes" id="UP000318437"/>
    </source>
</evidence>
<dbReference type="Pfam" id="PF01656">
    <property type="entry name" value="CbiA"/>
    <property type="match status" value="1"/>
</dbReference>
<sequence>MNITFAHSKGGVTKSALASNLCVWLHRKGHEVAAIDLDAGAYGNKSLTTSVGQAVPEIPIYQPADSKELRVLLPKLAEQFQFTVADAPGGFQSTAQTNIELLKHSDFVLIPVKPEFDAIEPLSVVQQIIEEARLENPLLEARVIINCLDGRTKTGRDPQSIVELIHAICPKLQLMNQKVRIDSSAFQTARINGSVVVEGGRSHAHEDLNALFAELLTDMVVTIGGHSQRLEQAGNS</sequence>
<gene>
    <name evidence="2" type="ORF">Pla144_45830</name>
</gene>
<reference evidence="2 3" key="1">
    <citation type="submission" date="2019-02" db="EMBL/GenBank/DDBJ databases">
        <title>Deep-cultivation of Planctomycetes and their phenomic and genomic characterization uncovers novel biology.</title>
        <authorList>
            <person name="Wiegand S."/>
            <person name="Jogler M."/>
            <person name="Boedeker C."/>
            <person name="Pinto D."/>
            <person name="Vollmers J."/>
            <person name="Rivas-Marin E."/>
            <person name="Kohn T."/>
            <person name="Peeters S.H."/>
            <person name="Heuer A."/>
            <person name="Rast P."/>
            <person name="Oberbeckmann S."/>
            <person name="Bunk B."/>
            <person name="Jeske O."/>
            <person name="Meyerdierks A."/>
            <person name="Storesund J.E."/>
            <person name="Kallscheuer N."/>
            <person name="Luecker S."/>
            <person name="Lage O.M."/>
            <person name="Pohl T."/>
            <person name="Merkel B.J."/>
            <person name="Hornburger P."/>
            <person name="Mueller R.-W."/>
            <person name="Bruemmer F."/>
            <person name="Labrenz M."/>
            <person name="Spormann A.M."/>
            <person name="Op Den Camp H."/>
            <person name="Overmann J."/>
            <person name="Amann R."/>
            <person name="Jetten M.S.M."/>
            <person name="Mascher T."/>
            <person name="Medema M.H."/>
            <person name="Devos D.P."/>
            <person name="Kaster A.-K."/>
            <person name="Ovreas L."/>
            <person name="Rohde M."/>
            <person name="Galperin M.Y."/>
            <person name="Jogler C."/>
        </authorList>
    </citation>
    <scope>NUCLEOTIDE SEQUENCE [LARGE SCALE GENOMIC DNA]</scope>
    <source>
        <strain evidence="2 3">Pla144</strain>
    </source>
</reference>
<dbReference type="RefSeq" id="WP_146452826.1">
    <property type="nucleotide sequence ID" value="NZ_SJPS01000010.1"/>
</dbReference>
<dbReference type="CDD" id="cd02042">
    <property type="entry name" value="ParAB_family"/>
    <property type="match status" value="1"/>
</dbReference>
<dbReference type="PANTHER" id="PTHR13696:SF99">
    <property type="entry name" value="COBYRINIC ACID AC-DIAMIDE SYNTHASE"/>
    <property type="match status" value="1"/>
</dbReference>
<proteinExistence type="predicted"/>
<name>A0A5C6C9G7_9BACT</name>
<protein>
    <submittedName>
        <fullName evidence="2">MinD/ParA/CobQ/CobA-like protein</fullName>
        <ecNumber evidence="2">3.6.-.-</ecNumber>
    </submittedName>
</protein>
<evidence type="ECO:0000313" key="2">
    <source>
        <dbReference type="EMBL" id="TWU21363.1"/>
    </source>
</evidence>
<keyword evidence="3" id="KW-1185">Reference proteome</keyword>
<evidence type="ECO:0000259" key="1">
    <source>
        <dbReference type="Pfam" id="PF01656"/>
    </source>
</evidence>
<accession>A0A5C6C9G7</accession>
<dbReference type="OrthoDB" id="9804460at2"/>
<keyword evidence="2" id="KW-0378">Hydrolase</keyword>
<comment type="caution">
    <text evidence="2">The sequence shown here is derived from an EMBL/GenBank/DDBJ whole genome shotgun (WGS) entry which is preliminary data.</text>
</comment>
<dbReference type="InterPro" id="IPR050678">
    <property type="entry name" value="DNA_Partitioning_ATPase"/>
</dbReference>
<dbReference type="InterPro" id="IPR002586">
    <property type="entry name" value="CobQ/CobB/MinD/ParA_Nub-bd_dom"/>
</dbReference>
<organism evidence="2 3">
    <name type="scientific">Bythopirellula polymerisocia</name>
    <dbReference type="NCBI Taxonomy" id="2528003"/>
    <lineage>
        <taxon>Bacteria</taxon>
        <taxon>Pseudomonadati</taxon>
        <taxon>Planctomycetota</taxon>
        <taxon>Planctomycetia</taxon>
        <taxon>Pirellulales</taxon>
        <taxon>Lacipirellulaceae</taxon>
        <taxon>Bythopirellula</taxon>
    </lineage>
</organism>
<dbReference type="Gene3D" id="3.40.50.300">
    <property type="entry name" value="P-loop containing nucleotide triphosphate hydrolases"/>
    <property type="match status" value="1"/>
</dbReference>